<evidence type="ECO:0000313" key="1">
    <source>
        <dbReference type="EMBL" id="SNR58544.1"/>
    </source>
</evidence>
<accession>A0A238XJN1</accession>
<protein>
    <submittedName>
        <fullName evidence="1">Uncharacterized protein</fullName>
    </submittedName>
</protein>
<reference evidence="1 2" key="1">
    <citation type="submission" date="2017-06" db="EMBL/GenBank/DDBJ databases">
        <authorList>
            <person name="Kim H.J."/>
            <person name="Triplett B.A."/>
        </authorList>
    </citation>
    <scope>NUCLEOTIDE SEQUENCE [LARGE SCALE GENOMIC DNA]</scope>
    <source>
        <strain evidence="1 2">DSM 43151</strain>
    </source>
</reference>
<organism evidence="1 2">
    <name type="scientific">Actinoplanes regularis</name>
    <dbReference type="NCBI Taxonomy" id="52697"/>
    <lineage>
        <taxon>Bacteria</taxon>
        <taxon>Bacillati</taxon>
        <taxon>Actinomycetota</taxon>
        <taxon>Actinomycetes</taxon>
        <taxon>Micromonosporales</taxon>
        <taxon>Micromonosporaceae</taxon>
        <taxon>Actinoplanes</taxon>
    </lineage>
</organism>
<sequence length="279" mass="30224">MNTRPYAVYQRLTAGGTSDDTDDVVPRSDANLWALAAAIAPELYPAGQLDPIEVEDLRAAYDDGRRPRRIDLYRLATLISDRGVNAYVDGAGGGGAVIRVGEQHITLTGERDHAVLAGPGTFHSRYTAYGDRDELCIGPPDDDLTHRPDDPTIRPAPHRFQTLAELADLTAALAHAEADRHTRIAAYLDVLVRTGWEAFWAVLIGALPDIDFTLSGPAEAEHGVTQQRLLHYLRQVLNDTGMRIGVTPPEQQACAVCGAVQAQTCSTPTCHGRVAITTR</sequence>
<dbReference type="Proteomes" id="UP000198415">
    <property type="component" value="Unassembled WGS sequence"/>
</dbReference>
<gene>
    <name evidence="1" type="ORF">SAMN06264365_103476</name>
</gene>
<dbReference type="AlphaFoldDB" id="A0A238XJN1"/>
<dbReference type="EMBL" id="FZNR01000003">
    <property type="protein sequence ID" value="SNR58544.1"/>
    <property type="molecule type" value="Genomic_DNA"/>
</dbReference>
<dbReference type="RefSeq" id="WP_089293075.1">
    <property type="nucleotide sequence ID" value="NZ_BOMU01000093.1"/>
</dbReference>
<name>A0A238XJN1_9ACTN</name>
<evidence type="ECO:0000313" key="2">
    <source>
        <dbReference type="Proteomes" id="UP000198415"/>
    </source>
</evidence>
<keyword evidence="2" id="KW-1185">Reference proteome</keyword>
<proteinExistence type="predicted"/>